<evidence type="ECO:0000256" key="4">
    <source>
        <dbReference type="ARBA" id="ARBA00022692"/>
    </source>
</evidence>
<feature type="transmembrane region" description="Helical" evidence="7">
    <location>
        <begin position="54"/>
        <end position="70"/>
    </location>
</feature>
<evidence type="ECO:0000313" key="8">
    <source>
        <dbReference type="EMBL" id="MFC3052037.1"/>
    </source>
</evidence>
<feature type="transmembrane region" description="Helical" evidence="7">
    <location>
        <begin position="91"/>
        <end position="110"/>
    </location>
</feature>
<dbReference type="PANTHER" id="PTHR12778:SF10">
    <property type="entry name" value="MAJOR FACILITATOR SUPERFAMILY DOMAIN-CONTAINING PROTEIN 3"/>
    <property type="match status" value="1"/>
</dbReference>
<keyword evidence="3" id="KW-0813">Transport</keyword>
<comment type="caution">
    <text evidence="8">The sequence shown here is derived from an EMBL/GenBank/DDBJ whole genome shotgun (WGS) entry which is preliminary data.</text>
</comment>
<organism evidence="8 9">
    <name type="scientific">Kordiimonas pumila</name>
    <dbReference type="NCBI Taxonomy" id="2161677"/>
    <lineage>
        <taxon>Bacteria</taxon>
        <taxon>Pseudomonadati</taxon>
        <taxon>Pseudomonadota</taxon>
        <taxon>Alphaproteobacteria</taxon>
        <taxon>Kordiimonadales</taxon>
        <taxon>Kordiimonadaceae</taxon>
        <taxon>Kordiimonas</taxon>
    </lineage>
</organism>
<dbReference type="SUPFAM" id="SSF103473">
    <property type="entry name" value="MFS general substrate transporter"/>
    <property type="match status" value="1"/>
</dbReference>
<keyword evidence="4 7" id="KW-0812">Transmembrane</keyword>
<evidence type="ECO:0000256" key="7">
    <source>
        <dbReference type="SAM" id="Phobius"/>
    </source>
</evidence>
<evidence type="ECO:0000256" key="1">
    <source>
        <dbReference type="ARBA" id="ARBA00004141"/>
    </source>
</evidence>
<feature type="transmembrane region" description="Helical" evidence="7">
    <location>
        <begin position="156"/>
        <end position="175"/>
    </location>
</feature>
<gene>
    <name evidence="8" type="ORF">ACFOKA_08970</name>
</gene>
<evidence type="ECO:0000256" key="6">
    <source>
        <dbReference type="ARBA" id="ARBA00023136"/>
    </source>
</evidence>
<feature type="transmembrane region" description="Helical" evidence="7">
    <location>
        <begin position="116"/>
        <end position="136"/>
    </location>
</feature>
<evidence type="ECO:0000256" key="3">
    <source>
        <dbReference type="ARBA" id="ARBA00022448"/>
    </source>
</evidence>
<evidence type="ECO:0000256" key="5">
    <source>
        <dbReference type="ARBA" id="ARBA00022989"/>
    </source>
</evidence>
<dbReference type="Pfam" id="PF07690">
    <property type="entry name" value="MFS_1"/>
    <property type="match status" value="1"/>
</dbReference>
<comment type="subcellular location">
    <subcellularLocation>
        <location evidence="1">Membrane</location>
        <topology evidence="1">Multi-pass membrane protein</topology>
    </subcellularLocation>
</comment>
<dbReference type="InterPro" id="IPR011701">
    <property type="entry name" value="MFS"/>
</dbReference>
<accession>A0ABV7D4E9</accession>
<keyword evidence="5 7" id="KW-1133">Transmembrane helix</keyword>
<comment type="similarity">
    <text evidence="2">Belongs to the major facilitator superfamily.</text>
</comment>
<feature type="transmembrane region" description="Helical" evidence="7">
    <location>
        <begin position="284"/>
        <end position="305"/>
    </location>
</feature>
<name>A0ABV7D4E9_9PROT</name>
<evidence type="ECO:0000256" key="2">
    <source>
        <dbReference type="ARBA" id="ARBA00008335"/>
    </source>
</evidence>
<evidence type="ECO:0000313" key="9">
    <source>
        <dbReference type="Proteomes" id="UP001595444"/>
    </source>
</evidence>
<proteinExistence type="inferred from homology"/>
<dbReference type="RefSeq" id="WP_194214660.1">
    <property type="nucleotide sequence ID" value="NZ_CP061205.1"/>
</dbReference>
<protein>
    <submittedName>
        <fullName evidence="8">AmpG family muropeptide MFS transporter</fullName>
    </submittedName>
</protein>
<feature type="transmembrane region" description="Helical" evidence="7">
    <location>
        <begin position="181"/>
        <end position="202"/>
    </location>
</feature>
<feature type="transmembrane region" description="Helical" evidence="7">
    <location>
        <begin position="406"/>
        <end position="425"/>
    </location>
</feature>
<sequence>MTTSNPIKDSLKPYMKGKIVATFGLGMSSGFPLTFVISLLGFWLSYSDVSKSDVGLFALITTFYTWKFLWSPAIDRMPLGFITRRFGQRRGWLFVIQGLMALALITVSRFDPASELFAVAVLSAFIAFLSASQDIVIDAYRIEILEDEEQGYSAAAYVYGYRTANFLASIMVLAVAEYYGWATAILTLPLLLLPGFVAVLCIGEPERPTDSRFLAEEASLKTYSPFAARLREAVYLPFKEFTRRENWGLILLFVFLFKAGDAVTAIMTAPLITDMKFSPADVLFANKTVGFITLMLGVGLGAALYKQIGTFKALFLAAILMMLTNLGFAWLWAGDAEPWRLAVTIGFENFATGLGTTITIAYFASLCNVNFTATQYALISSLGNQARTILGAPSGYLAEAVGWVEFFILATLMAVPGMILLWILWRKNITGAT</sequence>
<dbReference type="InterPro" id="IPR036259">
    <property type="entry name" value="MFS_trans_sf"/>
</dbReference>
<keyword evidence="6 7" id="KW-0472">Membrane</keyword>
<feature type="transmembrane region" description="Helical" evidence="7">
    <location>
        <begin position="249"/>
        <end position="272"/>
    </location>
</feature>
<reference evidence="9" key="1">
    <citation type="journal article" date="2019" name="Int. J. Syst. Evol. Microbiol.">
        <title>The Global Catalogue of Microorganisms (GCM) 10K type strain sequencing project: providing services to taxonomists for standard genome sequencing and annotation.</title>
        <authorList>
            <consortium name="The Broad Institute Genomics Platform"/>
            <consortium name="The Broad Institute Genome Sequencing Center for Infectious Disease"/>
            <person name="Wu L."/>
            <person name="Ma J."/>
        </authorList>
    </citation>
    <scope>NUCLEOTIDE SEQUENCE [LARGE SCALE GENOMIC DNA]</scope>
    <source>
        <strain evidence="9">KCTC 62164</strain>
    </source>
</reference>
<dbReference type="InterPro" id="IPR004752">
    <property type="entry name" value="AmpG_permease/AT-1"/>
</dbReference>
<dbReference type="EMBL" id="JBHRSL010000007">
    <property type="protein sequence ID" value="MFC3052037.1"/>
    <property type="molecule type" value="Genomic_DNA"/>
</dbReference>
<feature type="transmembrane region" description="Helical" evidence="7">
    <location>
        <begin position="314"/>
        <end position="333"/>
    </location>
</feature>
<keyword evidence="9" id="KW-1185">Reference proteome</keyword>
<dbReference type="NCBIfam" id="TIGR00901">
    <property type="entry name" value="2A0125"/>
    <property type="match status" value="1"/>
</dbReference>
<dbReference type="PANTHER" id="PTHR12778">
    <property type="entry name" value="SOLUTE CARRIER FAMILY 33 ACETYL-COA TRANSPORTER -RELATED"/>
    <property type="match status" value="1"/>
</dbReference>
<feature type="transmembrane region" description="Helical" evidence="7">
    <location>
        <begin position="20"/>
        <end position="42"/>
    </location>
</feature>
<dbReference type="Gene3D" id="1.20.1250.20">
    <property type="entry name" value="MFS general substrate transporter like domains"/>
    <property type="match status" value="1"/>
</dbReference>
<dbReference type="Proteomes" id="UP001595444">
    <property type="component" value="Unassembled WGS sequence"/>
</dbReference>